<dbReference type="PANTHER" id="PTHR11070">
    <property type="entry name" value="UVRD / RECB / PCRA DNA HELICASE FAMILY MEMBER"/>
    <property type="match status" value="1"/>
</dbReference>
<dbReference type="Gene3D" id="1.10.10.160">
    <property type="match status" value="1"/>
</dbReference>
<dbReference type="CDD" id="cd17932">
    <property type="entry name" value="DEXQc_UvrD"/>
    <property type="match status" value="1"/>
</dbReference>
<keyword evidence="15" id="KW-1185">Reference proteome</keyword>
<evidence type="ECO:0000256" key="4">
    <source>
        <dbReference type="ARBA" id="ARBA00022806"/>
    </source>
</evidence>
<dbReference type="InterPro" id="IPR000212">
    <property type="entry name" value="DNA_helicase_UvrD/REP"/>
</dbReference>
<dbReference type="PANTHER" id="PTHR11070:SF61">
    <property type="entry name" value="DNA 3'-5' HELICASE"/>
    <property type="match status" value="1"/>
</dbReference>
<evidence type="ECO:0000256" key="10">
    <source>
        <dbReference type="PROSITE-ProRule" id="PRU00560"/>
    </source>
</evidence>
<dbReference type="GO" id="GO:0005524">
    <property type="term" value="F:ATP binding"/>
    <property type="evidence" value="ECO:0007669"/>
    <property type="project" value="UniProtKB-UniRule"/>
</dbReference>
<evidence type="ECO:0000256" key="3">
    <source>
        <dbReference type="ARBA" id="ARBA00022801"/>
    </source>
</evidence>
<dbReference type="AlphaFoldDB" id="A0A7I8L9S6"/>
<feature type="region of interest" description="Disordered" evidence="11">
    <location>
        <begin position="162"/>
        <end position="204"/>
    </location>
</feature>
<evidence type="ECO:0000256" key="11">
    <source>
        <dbReference type="SAM" id="MobiDB-lite"/>
    </source>
</evidence>
<evidence type="ECO:0000256" key="6">
    <source>
        <dbReference type="ARBA" id="ARBA00023235"/>
    </source>
</evidence>
<dbReference type="CDD" id="cd18807">
    <property type="entry name" value="SF1_C_UvrD"/>
    <property type="match status" value="1"/>
</dbReference>
<dbReference type="Gene3D" id="1.10.486.10">
    <property type="entry name" value="PCRA, domain 4"/>
    <property type="match status" value="1"/>
</dbReference>
<comment type="similarity">
    <text evidence="1">Belongs to the helicase family. UvrD subfamily.</text>
</comment>
<feature type="region of interest" description="Disordered" evidence="11">
    <location>
        <begin position="906"/>
        <end position="928"/>
    </location>
</feature>
<organism evidence="14 15">
    <name type="scientific">Spirodela intermedia</name>
    <name type="common">Intermediate duckweed</name>
    <dbReference type="NCBI Taxonomy" id="51605"/>
    <lineage>
        <taxon>Eukaryota</taxon>
        <taxon>Viridiplantae</taxon>
        <taxon>Streptophyta</taxon>
        <taxon>Embryophyta</taxon>
        <taxon>Tracheophyta</taxon>
        <taxon>Spermatophyta</taxon>
        <taxon>Magnoliopsida</taxon>
        <taxon>Liliopsida</taxon>
        <taxon>Araceae</taxon>
        <taxon>Lemnoideae</taxon>
        <taxon>Spirodela</taxon>
    </lineage>
</organism>
<sequence>MDDENAVPHPRQHWQQFFVSDDRRTRIPDSFRASKAFVACKRPRDFAPVNSSRIGECTNPPLGSSPSRGVPLSELCLNAFSHPVAHRAPTCVSQECATLGAFVGSVKQEVDNQAFEASVPPPRVSDEEFDEAVLKEIDAICEQRSSAKRERLTSFGSLPSSHCLTLTHHERPPDDENDSDSSRMQQIEEERENSAQDVATGDGSVPQAYSEYLESLNDRQREAAYSDISIPLMIVAGPGSGKTSTMVGRVLTLLKEGIRPTNILAMTFTTAAASEMRDRIAKVTGKAIAKELAISTFHSFCLQLCRSNAEKLCRTPAFLIYGHGQQRRAVIESLRVLENEKRDKSGNNCGIMDAVSFKKMSKKWQKFVTQAKACGRTPEICQKMGDDMGAKVLQNYENILSSCNALDYHDFISCSVKLLSEFPEVYKSCQDKWKAIVVDEFQDTSSMQYSLLRVLASHNCLTIIGDEDQSIFSFNGADVCGFDSFRRDFPGYKEVRLCKNYRSTRCIVEAASFLIRNNIKRCQQKEVVTENSSGCKIIVKECYTEDAQCAFVIDKVLEMTSDISVSKCSFNNIAILYRRQVTGRVFQMSFRDRKIPFNNHGVAFYRKKVTRAIIAILRTTLPGCGDGPFRQAFKALFACDKEEKKKIIQYVEKIASARNCAFISAASDIFGAKISGTFKRAQLTQGRKVLSALGMLSKLVFQELSISSVISSAANLLPQRYLLEQRAVIDVDSGKYLNEDHDLRSVIQYLLDDVAEFQSTYFDFDKCEKVAAEENGCRNTLSAFLDHISLRETENFRTLRCENQNSITLTTIHQSKGLEWDTVFIVKANESEIPLSNELSTFNEECGTNIEEERRLMYVAMTRARKKLYILYVLMDSNRMLLQPSRFLREIPVHLTEGQEVVNEETLPRESVESSVKPASSPSKCQPFSEVTGNPSLCFQRPEDIDYGMKESAQACLGNNFLKRFNLEDRSTISQLFHQWAKKQAFQVPRRLIDKVGFVIDERLRSKTTRNKDLLRTLKASLSDDEAFQYAQYVLRWEKIPLEKRAHLMREKQEHFQKQRIENAMNSSGPSAKQINFLQSLGCTIVPTSRLHASRLIEQYKSL</sequence>
<evidence type="ECO:0000256" key="5">
    <source>
        <dbReference type="ARBA" id="ARBA00022840"/>
    </source>
</evidence>
<dbReference type="EMBL" id="LR746276">
    <property type="protein sequence ID" value="CAA7406749.1"/>
    <property type="molecule type" value="Genomic_DNA"/>
</dbReference>
<dbReference type="GO" id="GO:0043138">
    <property type="term" value="F:3'-5' DNA helicase activity"/>
    <property type="evidence" value="ECO:0007669"/>
    <property type="project" value="UniProtKB-EC"/>
</dbReference>
<dbReference type="InterPro" id="IPR014017">
    <property type="entry name" value="DNA_helicase_UvrD-like_C"/>
</dbReference>
<dbReference type="GO" id="GO:0000725">
    <property type="term" value="P:recombinational repair"/>
    <property type="evidence" value="ECO:0007669"/>
    <property type="project" value="TreeGrafter"/>
</dbReference>
<dbReference type="GO" id="GO:0005634">
    <property type="term" value="C:nucleus"/>
    <property type="evidence" value="ECO:0007669"/>
    <property type="project" value="TreeGrafter"/>
</dbReference>
<keyword evidence="3 10" id="KW-0378">Hydrolase</keyword>
<evidence type="ECO:0000256" key="7">
    <source>
        <dbReference type="ARBA" id="ARBA00034617"/>
    </source>
</evidence>
<dbReference type="PROSITE" id="PS51198">
    <property type="entry name" value="UVRD_HELICASE_ATP_BIND"/>
    <property type="match status" value="1"/>
</dbReference>
<dbReference type="OrthoDB" id="1470711at2759"/>
<dbReference type="EC" id="5.6.2.4" evidence="8"/>
<dbReference type="Pfam" id="PF13361">
    <property type="entry name" value="UvrD_C"/>
    <property type="match status" value="2"/>
</dbReference>
<keyword evidence="4 10" id="KW-0347">Helicase</keyword>
<proteinExistence type="inferred from homology"/>
<evidence type="ECO:0000313" key="14">
    <source>
        <dbReference type="EMBL" id="CAA7406749.1"/>
    </source>
</evidence>
<dbReference type="GO" id="GO:0003677">
    <property type="term" value="F:DNA binding"/>
    <property type="evidence" value="ECO:0007669"/>
    <property type="project" value="InterPro"/>
</dbReference>
<evidence type="ECO:0000313" key="15">
    <source>
        <dbReference type="Proteomes" id="UP000663760"/>
    </source>
</evidence>
<dbReference type="Pfam" id="PF00580">
    <property type="entry name" value="UvrD-helicase"/>
    <property type="match status" value="1"/>
</dbReference>
<evidence type="ECO:0000259" key="13">
    <source>
        <dbReference type="PROSITE" id="PS51217"/>
    </source>
</evidence>
<gene>
    <name evidence="14" type="ORF">SI8410_13017427</name>
</gene>
<dbReference type="Gene3D" id="3.40.50.300">
    <property type="entry name" value="P-loop containing nucleotide triphosphate hydrolases"/>
    <property type="match status" value="2"/>
</dbReference>
<comment type="catalytic activity">
    <reaction evidence="9">
        <text>ATP + H2O = ADP + phosphate + H(+)</text>
        <dbReference type="Rhea" id="RHEA:13065"/>
        <dbReference type="ChEBI" id="CHEBI:15377"/>
        <dbReference type="ChEBI" id="CHEBI:15378"/>
        <dbReference type="ChEBI" id="CHEBI:30616"/>
        <dbReference type="ChEBI" id="CHEBI:43474"/>
        <dbReference type="ChEBI" id="CHEBI:456216"/>
        <dbReference type="EC" id="5.6.2.4"/>
    </reaction>
</comment>
<dbReference type="Proteomes" id="UP000663760">
    <property type="component" value="Chromosome 13"/>
</dbReference>
<feature type="domain" description="UvrD-like helicase ATP-binding" evidence="12">
    <location>
        <begin position="215"/>
        <end position="504"/>
    </location>
</feature>
<evidence type="ECO:0000256" key="9">
    <source>
        <dbReference type="ARBA" id="ARBA00048988"/>
    </source>
</evidence>
<dbReference type="InterPro" id="IPR013986">
    <property type="entry name" value="DExx_box_DNA_helicase_dom_sf"/>
</dbReference>
<dbReference type="InterPro" id="IPR027417">
    <property type="entry name" value="P-loop_NTPase"/>
</dbReference>
<dbReference type="SUPFAM" id="SSF52540">
    <property type="entry name" value="P-loop containing nucleoside triphosphate hydrolases"/>
    <property type="match status" value="1"/>
</dbReference>
<dbReference type="GO" id="GO:0016787">
    <property type="term" value="F:hydrolase activity"/>
    <property type="evidence" value="ECO:0007669"/>
    <property type="project" value="UniProtKB-UniRule"/>
</dbReference>
<feature type="compositionally biased region" description="Polar residues" evidence="11">
    <location>
        <begin position="913"/>
        <end position="928"/>
    </location>
</feature>
<dbReference type="InterPro" id="IPR014016">
    <property type="entry name" value="UvrD-like_ATP-bd"/>
</dbReference>
<evidence type="ECO:0000256" key="8">
    <source>
        <dbReference type="ARBA" id="ARBA00034808"/>
    </source>
</evidence>
<name>A0A7I8L9S6_SPIIN</name>
<accession>A0A7I8L9S6</accession>
<protein>
    <recommendedName>
        <fullName evidence="8">DNA 3'-5' helicase</fullName>
        <ecNumber evidence="8">5.6.2.4</ecNumber>
    </recommendedName>
</protein>
<feature type="domain" description="UvrD-like helicase C-terminal" evidence="13">
    <location>
        <begin position="505"/>
        <end position="817"/>
    </location>
</feature>
<evidence type="ECO:0000256" key="2">
    <source>
        <dbReference type="ARBA" id="ARBA00022741"/>
    </source>
</evidence>
<reference evidence="14" key="1">
    <citation type="submission" date="2020-02" db="EMBL/GenBank/DDBJ databases">
        <authorList>
            <person name="Scholz U."/>
            <person name="Mascher M."/>
            <person name="Fiebig A."/>
        </authorList>
    </citation>
    <scope>NUCLEOTIDE SEQUENCE</scope>
</reference>
<dbReference type="PROSITE" id="PS51217">
    <property type="entry name" value="UVRD_HELICASE_CTER"/>
    <property type="match status" value="1"/>
</dbReference>
<keyword evidence="5 10" id="KW-0067">ATP-binding</keyword>
<evidence type="ECO:0000259" key="12">
    <source>
        <dbReference type="PROSITE" id="PS51198"/>
    </source>
</evidence>
<comment type="catalytic activity">
    <reaction evidence="7">
        <text>Couples ATP hydrolysis with the unwinding of duplex DNA by translocating in the 3'-5' direction.</text>
        <dbReference type="EC" id="5.6.2.4"/>
    </reaction>
</comment>
<keyword evidence="6" id="KW-0413">Isomerase</keyword>
<feature type="binding site" evidence="10">
    <location>
        <begin position="236"/>
        <end position="243"/>
    </location>
    <ligand>
        <name>ATP</name>
        <dbReference type="ChEBI" id="CHEBI:30616"/>
    </ligand>
</feature>
<keyword evidence="2 10" id="KW-0547">Nucleotide-binding</keyword>
<evidence type="ECO:0000256" key="1">
    <source>
        <dbReference type="ARBA" id="ARBA00009922"/>
    </source>
</evidence>